<keyword evidence="2 6" id="KW-0812">Transmembrane</keyword>
<keyword evidence="8" id="KW-1185">Reference proteome</keyword>
<evidence type="ECO:0000313" key="7">
    <source>
        <dbReference type="EMBL" id="PIB26655.1"/>
    </source>
</evidence>
<comment type="subcellular location">
    <subcellularLocation>
        <location evidence="1">Membrane</location>
    </subcellularLocation>
</comment>
<sequence length="429" mass="44390">MANKDSKTTDTTTDETSVDSSVEDTLTVEDDVIETPSDEMEAEFEDDHIDDGEELAHGSSLSSMVLTGLVLLTIGGGIALWGGPKIAPHLPAGLSPVAEFLAPGQSGAAQQIADLRDELNLKFDDLANADDTQATIDAAFAQYDAKNSATIQEFADKLAAADSANIESRLSSIETRMEGVAAQLTSLTDQLADVDLNSGTVDDATAAKIASYAATIEGLKAELNDVSSKQGSLSQKIDEVSVSSERKVQEAETKIAAVTETANARVANAEVKKAISDLSTALESGASFESVLTHLGNNGVEIPATLSDSAQSGVMPMAELKSSFSPAAHAALKASIASEQADSVGGKISSFFKSQVTVRSLKPKAGDDTDAILSRVQGALDENNLSGALAELSALNDGAKSAMSEWTGNATARADAQTALQSIAASFDR</sequence>
<comment type="caution">
    <text evidence="7">The sequence shown here is derived from an EMBL/GenBank/DDBJ whole genome shotgun (WGS) entry which is preliminary data.</text>
</comment>
<evidence type="ECO:0000256" key="3">
    <source>
        <dbReference type="ARBA" id="ARBA00022989"/>
    </source>
</evidence>
<evidence type="ECO:0000256" key="5">
    <source>
        <dbReference type="SAM" id="MobiDB-lite"/>
    </source>
</evidence>
<feature type="transmembrane region" description="Helical" evidence="6">
    <location>
        <begin position="61"/>
        <end position="81"/>
    </location>
</feature>
<proteinExistence type="predicted"/>
<reference evidence="7 8" key="1">
    <citation type="submission" date="2016-08" db="EMBL/GenBank/DDBJ databases">
        <title>Draft genome of Amylibacter sp. strain 4G11.</title>
        <authorList>
            <person name="Wong S.-K."/>
            <person name="Hamasaki K."/>
            <person name="Yoshizawa S."/>
        </authorList>
    </citation>
    <scope>NUCLEOTIDE SEQUENCE [LARGE SCALE GENOMIC DNA]</scope>
    <source>
        <strain evidence="7 8">4G11</strain>
    </source>
</reference>
<accession>A0A2G5KB37</accession>
<dbReference type="OrthoDB" id="7659420at2"/>
<name>A0A2G5KB37_9RHOB</name>
<evidence type="ECO:0000256" key="1">
    <source>
        <dbReference type="ARBA" id="ARBA00004370"/>
    </source>
</evidence>
<dbReference type="EMBL" id="MDGM01000003">
    <property type="protein sequence ID" value="PIB26655.1"/>
    <property type="molecule type" value="Genomic_DNA"/>
</dbReference>
<evidence type="ECO:0000313" key="8">
    <source>
        <dbReference type="Proteomes" id="UP000231516"/>
    </source>
</evidence>
<feature type="region of interest" description="Disordered" evidence="5">
    <location>
        <begin position="1"/>
        <end position="40"/>
    </location>
</feature>
<evidence type="ECO:0000256" key="2">
    <source>
        <dbReference type="ARBA" id="ARBA00022692"/>
    </source>
</evidence>
<dbReference type="InterPro" id="IPR019133">
    <property type="entry name" value="MIC60"/>
</dbReference>
<keyword evidence="4 6" id="KW-0472">Membrane</keyword>
<dbReference type="Pfam" id="PF09731">
    <property type="entry name" value="Mitofilin"/>
    <property type="match status" value="1"/>
</dbReference>
<gene>
    <name evidence="7" type="ORF">BFP76_12260</name>
</gene>
<organism evidence="7 8">
    <name type="scientific">Paramylibacter kogurei</name>
    <dbReference type="NCBI Taxonomy" id="1889778"/>
    <lineage>
        <taxon>Bacteria</taxon>
        <taxon>Pseudomonadati</taxon>
        <taxon>Pseudomonadota</taxon>
        <taxon>Alphaproteobacteria</taxon>
        <taxon>Rhodobacterales</taxon>
        <taxon>Paracoccaceae</taxon>
        <taxon>Paramylibacter</taxon>
    </lineage>
</organism>
<dbReference type="AlphaFoldDB" id="A0A2G5KB37"/>
<keyword evidence="3 6" id="KW-1133">Transmembrane helix</keyword>
<evidence type="ECO:0000256" key="4">
    <source>
        <dbReference type="ARBA" id="ARBA00023136"/>
    </source>
</evidence>
<feature type="compositionally biased region" description="Acidic residues" evidence="5">
    <location>
        <begin position="26"/>
        <end position="40"/>
    </location>
</feature>
<dbReference type="Proteomes" id="UP000231516">
    <property type="component" value="Unassembled WGS sequence"/>
</dbReference>
<dbReference type="RefSeq" id="WP_099591483.1">
    <property type="nucleotide sequence ID" value="NZ_MDGM01000003.1"/>
</dbReference>
<protein>
    <submittedName>
        <fullName evidence="7">Uncharacterized protein</fullName>
    </submittedName>
</protein>
<evidence type="ECO:0000256" key="6">
    <source>
        <dbReference type="SAM" id="Phobius"/>
    </source>
</evidence>
<dbReference type="GO" id="GO:0016020">
    <property type="term" value="C:membrane"/>
    <property type="evidence" value="ECO:0007669"/>
    <property type="project" value="UniProtKB-SubCell"/>
</dbReference>